<name>A0A5B8VDK6_9BACT</name>
<accession>A0A5B8VDK6</accession>
<protein>
    <submittedName>
        <fullName evidence="1">FkbM family methyltransferase</fullName>
    </submittedName>
</protein>
<keyword evidence="2" id="KW-1185">Reference proteome</keyword>
<dbReference type="GO" id="GO:0032259">
    <property type="term" value="P:methylation"/>
    <property type="evidence" value="ECO:0007669"/>
    <property type="project" value="UniProtKB-KW"/>
</dbReference>
<keyword evidence="1" id="KW-0808">Transferase</keyword>
<evidence type="ECO:0000313" key="1">
    <source>
        <dbReference type="EMBL" id="QEC69083.1"/>
    </source>
</evidence>
<dbReference type="AlphaFoldDB" id="A0A5B8VDK6"/>
<reference evidence="1 2" key="1">
    <citation type="journal article" date="2016" name="Int. J. Syst. Evol. Microbiol.">
        <title>Panacibacter ginsenosidivorans gen. nov., sp. nov., with ginsenoside converting activity isolated from soil of a ginseng field.</title>
        <authorList>
            <person name="Siddiqi M.Z."/>
            <person name="Muhammad Shafi S."/>
            <person name="Choi K.D."/>
            <person name="Im W.T."/>
        </authorList>
    </citation>
    <scope>NUCLEOTIDE SEQUENCE [LARGE SCALE GENOMIC DNA]</scope>
    <source>
        <strain evidence="1 2">Gsoil1550</strain>
    </source>
</reference>
<dbReference type="EMBL" id="CP042435">
    <property type="protein sequence ID" value="QEC69083.1"/>
    <property type="molecule type" value="Genomic_DNA"/>
</dbReference>
<dbReference type="GO" id="GO:0008168">
    <property type="term" value="F:methyltransferase activity"/>
    <property type="evidence" value="ECO:0007669"/>
    <property type="project" value="UniProtKB-KW"/>
</dbReference>
<dbReference type="RefSeq" id="WP_147191780.1">
    <property type="nucleotide sequence ID" value="NZ_CP042435.1"/>
</dbReference>
<proteinExistence type="predicted"/>
<gene>
    <name evidence="1" type="ORF">FRZ67_17845</name>
</gene>
<dbReference type="KEGG" id="pgin:FRZ67_17845"/>
<dbReference type="Proteomes" id="UP000321533">
    <property type="component" value="Chromosome"/>
</dbReference>
<sequence length="293" mass="33599">MKQRIYKMLGSLRRFFYEPVLLKFTSNHDSILDSRADEIKRNIALTMPDNIVLKGYKCYSAGEEDGMIEAIFEKITAGSKTFLEIGCERGLENNSHFLLLNGWQGMWVDGNPAFIKSISSFLGGENLAKLMVRQLFVDKENVRKLFDDVYAYYKVNEVDFFSLDIDGNDYHVMQSVLEYGVQPKMICVEYNAKWGKHANVKVSYDAGFVWAADDYMGVALAAWLQLFGQHGYTLLSCDMGGNNAFFIRNEYANLFTIYSPSLLYQPARYYLTRRRSGHPSTLKMLKNVLNKTV</sequence>
<organism evidence="1 2">
    <name type="scientific">Panacibacter ginsenosidivorans</name>
    <dbReference type="NCBI Taxonomy" id="1813871"/>
    <lineage>
        <taxon>Bacteria</taxon>
        <taxon>Pseudomonadati</taxon>
        <taxon>Bacteroidota</taxon>
        <taxon>Chitinophagia</taxon>
        <taxon>Chitinophagales</taxon>
        <taxon>Chitinophagaceae</taxon>
        <taxon>Panacibacter</taxon>
    </lineage>
</organism>
<keyword evidence="1" id="KW-0489">Methyltransferase</keyword>
<dbReference type="OrthoDB" id="9810122at2"/>
<evidence type="ECO:0000313" key="2">
    <source>
        <dbReference type="Proteomes" id="UP000321533"/>
    </source>
</evidence>